<evidence type="ECO:0000256" key="2">
    <source>
        <dbReference type="ARBA" id="ARBA00022491"/>
    </source>
</evidence>
<dbReference type="InterPro" id="IPR050109">
    <property type="entry name" value="HTH-type_TetR-like_transc_reg"/>
</dbReference>
<evidence type="ECO:0000256" key="3">
    <source>
        <dbReference type="ARBA" id="ARBA00023015"/>
    </source>
</evidence>
<dbReference type="InterPro" id="IPR004111">
    <property type="entry name" value="Repressor_TetR_C"/>
</dbReference>
<feature type="region of interest" description="Disordered" evidence="7">
    <location>
        <begin position="156"/>
        <end position="175"/>
    </location>
</feature>
<dbReference type="Pfam" id="PF02909">
    <property type="entry name" value="TetR_C_1"/>
    <property type="match status" value="1"/>
</dbReference>
<dbReference type="PANTHER" id="PTHR30055">
    <property type="entry name" value="HTH-TYPE TRANSCRIPTIONAL REGULATOR RUTR"/>
    <property type="match status" value="1"/>
</dbReference>
<evidence type="ECO:0000259" key="8">
    <source>
        <dbReference type="PROSITE" id="PS50977"/>
    </source>
</evidence>
<keyword evidence="2" id="KW-0678">Repressor</keyword>
<protein>
    <submittedName>
        <fullName evidence="9">TetR family transcriptional regulator</fullName>
    </submittedName>
</protein>
<dbReference type="Pfam" id="PF00440">
    <property type="entry name" value="TetR_N"/>
    <property type="match status" value="1"/>
</dbReference>
<keyword evidence="10" id="KW-1185">Reference proteome</keyword>
<dbReference type="GO" id="GO:0046677">
    <property type="term" value="P:response to antibiotic"/>
    <property type="evidence" value="ECO:0007669"/>
    <property type="project" value="InterPro"/>
</dbReference>
<feature type="DNA-binding region" description="H-T-H motif" evidence="6">
    <location>
        <begin position="26"/>
        <end position="45"/>
    </location>
</feature>
<dbReference type="InterPro" id="IPR036271">
    <property type="entry name" value="Tet_transcr_reg_TetR-rel_C_sf"/>
</dbReference>
<evidence type="ECO:0000313" key="10">
    <source>
        <dbReference type="Proteomes" id="UP000187148"/>
    </source>
</evidence>
<evidence type="ECO:0000256" key="1">
    <source>
        <dbReference type="ARBA" id="ARBA00002856"/>
    </source>
</evidence>
<comment type="function">
    <text evidence="1">TetR is the repressor of the tetracycline resistance element; its N-terminal region forms a helix-turn-helix structure and binds DNA. Binding of tetracycline to TetR reduces the repressor affinity for the tetracycline resistance gene (tetA) promoter operator sites.</text>
</comment>
<dbReference type="SUPFAM" id="SSF46689">
    <property type="entry name" value="Homeodomain-like"/>
    <property type="match status" value="1"/>
</dbReference>
<feature type="compositionally biased region" description="Basic and acidic residues" evidence="7">
    <location>
        <begin position="156"/>
        <end position="169"/>
    </location>
</feature>
<dbReference type="InterPro" id="IPR003012">
    <property type="entry name" value="Tet_transcr_reg_TetR"/>
</dbReference>
<dbReference type="GO" id="GO:0000976">
    <property type="term" value="F:transcription cis-regulatory region binding"/>
    <property type="evidence" value="ECO:0007669"/>
    <property type="project" value="TreeGrafter"/>
</dbReference>
<sequence>MAKIKREQVIEAALELLDEVGLEALTTRKLAQKLSVESATLYWHFKNKSVLLDEMASAIMANHHALPAPTDTTVWRNWLAENTRSFRRALLSHRDGALLHAGTTPDKVGRDTFYPKVAYLVQVGFTETEASMILFTLSEYTLGCVIEEQSHAARNRDLNLSKSSEESNRPDSPVSYHPDDGFEFGLALIMKGLSDIQSVA</sequence>
<accession>A0A807LLM4</accession>
<feature type="domain" description="HTH tetR-type" evidence="8">
    <location>
        <begin position="3"/>
        <end position="63"/>
    </location>
</feature>
<dbReference type="AlphaFoldDB" id="A0A807LLM4"/>
<dbReference type="RefSeq" id="WP_023481316.1">
    <property type="nucleotide sequence ID" value="NZ_CP019445.1"/>
</dbReference>
<dbReference type="InterPro" id="IPR023772">
    <property type="entry name" value="DNA-bd_HTH_TetR-type_CS"/>
</dbReference>
<dbReference type="SUPFAM" id="SSF48498">
    <property type="entry name" value="Tetracyclin repressor-like, C-terminal domain"/>
    <property type="match status" value="1"/>
</dbReference>
<dbReference type="Proteomes" id="UP000187148">
    <property type="component" value="Chromosome"/>
</dbReference>
<dbReference type="InterPro" id="IPR009057">
    <property type="entry name" value="Homeodomain-like_sf"/>
</dbReference>
<proteinExistence type="predicted"/>
<gene>
    <name evidence="9" type="ORF">BWI95_14585</name>
</gene>
<evidence type="ECO:0000256" key="6">
    <source>
        <dbReference type="PROSITE-ProRule" id="PRU00335"/>
    </source>
</evidence>
<dbReference type="PRINTS" id="PR00400">
    <property type="entry name" value="TETREPRESSOR"/>
</dbReference>
<keyword evidence="3" id="KW-0805">Transcription regulation</keyword>
<dbReference type="PANTHER" id="PTHR30055:SF151">
    <property type="entry name" value="TRANSCRIPTIONAL REGULATORY PROTEIN"/>
    <property type="match status" value="1"/>
</dbReference>
<dbReference type="PRINTS" id="PR00455">
    <property type="entry name" value="HTHTETR"/>
</dbReference>
<dbReference type="PROSITE" id="PS01081">
    <property type="entry name" value="HTH_TETR_1"/>
    <property type="match status" value="1"/>
</dbReference>
<dbReference type="InterPro" id="IPR001647">
    <property type="entry name" value="HTH_TetR"/>
</dbReference>
<keyword evidence="5" id="KW-0804">Transcription</keyword>
<dbReference type="GO" id="GO:0045892">
    <property type="term" value="P:negative regulation of DNA-templated transcription"/>
    <property type="evidence" value="ECO:0007669"/>
    <property type="project" value="InterPro"/>
</dbReference>
<evidence type="ECO:0000256" key="7">
    <source>
        <dbReference type="SAM" id="MobiDB-lite"/>
    </source>
</evidence>
<dbReference type="EMBL" id="CP019445">
    <property type="protein sequence ID" value="APZ06182.1"/>
    <property type="molecule type" value="Genomic_DNA"/>
</dbReference>
<dbReference type="Gene3D" id="1.10.357.10">
    <property type="entry name" value="Tetracycline Repressor, domain 2"/>
    <property type="match status" value="1"/>
</dbReference>
<evidence type="ECO:0000256" key="5">
    <source>
        <dbReference type="ARBA" id="ARBA00023163"/>
    </source>
</evidence>
<evidence type="ECO:0000313" key="9">
    <source>
        <dbReference type="EMBL" id="APZ06182.1"/>
    </source>
</evidence>
<organism evidence="9 10">
    <name type="scientific">Kosakonia cowanii JCM 10956 = DSM 18146</name>
    <dbReference type="NCBI Taxonomy" id="1300165"/>
    <lineage>
        <taxon>Bacteria</taxon>
        <taxon>Pseudomonadati</taxon>
        <taxon>Pseudomonadota</taxon>
        <taxon>Gammaproteobacteria</taxon>
        <taxon>Enterobacterales</taxon>
        <taxon>Enterobacteriaceae</taxon>
        <taxon>Kosakonia</taxon>
    </lineage>
</organism>
<evidence type="ECO:0000256" key="4">
    <source>
        <dbReference type="ARBA" id="ARBA00023125"/>
    </source>
</evidence>
<keyword evidence="4 6" id="KW-0238">DNA-binding</keyword>
<name>A0A807LLM4_9ENTR</name>
<dbReference type="KEGG" id="kco:BWI95_14585"/>
<reference evidence="9 10" key="1">
    <citation type="submission" date="2017-01" db="EMBL/GenBank/DDBJ databases">
        <authorList>
            <person name="Cao J.-M."/>
        </authorList>
    </citation>
    <scope>NUCLEOTIDE SEQUENCE [LARGE SCALE GENOMIC DNA]</scope>
    <source>
        <strain evidence="9 10">888-76</strain>
    </source>
</reference>
<dbReference type="GO" id="GO:0003700">
    <property type="term" value="F:DNA-binding transcription factor activity"/>
    <property type="evidence" value="ECO:0007669"/>
    <property type="project" value="TreeGrafter"/>
</dbReference>
<dbReference type="Gene3D" id="1.10.10.60">
    <property type="entry name" value="Homeodomain-like"/>
    <property type="match status" value="1"/>
</dbReference>
<dbReference type="PROSITE" id="PS50977">
    <property type="entry name" value="HTH_TETR_2"/>
    <property type="match status" value="1"/>
</dbReference>